<dbReference type="RefSeq" id="WP_307363267.1">
    <property type="nucleotide sequence ID" value="NZ_JAUSXK010000001.1"/>
</dbReference>
<proteinExistence type="predicted"/>
<dbReference type="Proteomes" id="UP001239085">
    <property type="component" value="Unassembled WGS sequence"/>
</dbReference>
<organism evidence="2 3">
    <name type="scientific">Microbacterium murale</name>
    <dbReference type="NCBI Taxonomy" id="1081040"/>
    <lineage>
        <taxon>Bacteria</taxon>
        <taxon>Bacillati</taxon>
        <taxon>Actinomycetota</taxon>
        <taxon>Actinomycetes</taxon>
        <taxon>Micrococcales</taxon>
        <taxon>Microbacteriaceae</taxon>
        <taxon>Microbacterium</taxon>
    </lineage>
</organism>
<sequence>MRSPRLAAAAAAVLALEGAALTVVAVVELFGLSAGDAASLPTAIALIVLTLIGAVALFAFAAGTRRGRTWARSGGVVLQVLAVALALASLTVQPVLWTFVLGVGAPALIGFFLLIASARRESITPSSE</sequence>
<name>A0ABU0PCQ7_9MICO</name>
<keyword evidence="3" id="KW-1185">Reference proteome</keyword>
<evidence type="ECO:0000256" key="1">
    <source>
        <dbReference type="SAM" id="Phobius"/>
    </source>
</evidence>
<feature type="transmembrane region" description="Helical" evidence="1">
    <location>
        <begin position="44"/>
        <end position="63"/>
    </location>
</feature>
<keyword evidence="1" id="KW-0472">Membrane</keyword>
<comment type="caution">
    <text evidence="2">The sequence shown here is derived from an EMBL/GenBank/DDBJ whole genome shotgun (WGS) entry which is preliminary data.</text>
</comment>
<gene>
    <name evidence="2" type="ORF">QFZ46_003263</name>
</gene>
<feature type="transmembrane region" description="Helical" evidence="1">
    <location>
        <begin position="96"/>
        <end position="116"/>
    </location>
</feature>
<dbReference type="EMBL" id="JAUSXK010000001">
    <property type="protein sequence ID" value="MDQ0645103.1"/>
    <property type="molecule type" value="Genomic_DNA"/>
</dbReference>
<evidence type="ECO:0000313" key="2">
    <source>
        <dbReference type="EMBL" id="MDQ0645103.1"/>
    </source>
</evidence>
<reference evidence="2 3" key="1">
    <citation type="submission" date="2023-07" db="EMBL/GenBank/DDBJ databases">
        <title>Comparative genomics of wheat-associated soil bacteria to identify genetic determinants of phenazine resistance.</title>
        <authorList>
            <person name="Mouncey N."/>
        </authorList>
    </citation>
    <scope>NUCLEOTIDE SEQUENCE [LARGE SCALE GENOMIC DNA]</scope>
    <source>
        <strain evidence="2 3">W2I7</strain>
    </source>
</reference>
<evidence type="ECO:0000313" key="3">
    <source>
        <dbReference type="Proteomes" id="UP001239085"/>
    </source>
</evidence>
<keyword evidence="1" id="KW-0812">Transmembrane</keyword>
<feature type="transmembrane region" description="Helical" evidence="1">
    <location>
        <begin position="70"/>
        <end position="90"/>
    </location>
</feature>
<protein>
    <submittedName>
        <fullName evidence="2">Multisubunit Na+/H+ antiporter MnhF subunit</fullName>
    </submittedName>
</protein>
<accession>A0ABU0PCQ7</accession>
<keyword evidence="1" id="KW-1133">Transmembrane helix</keyword>